<evidence type="ECO:0000313" key="3">
    <source>
        <dbReference type="EMBL" id="MDH0735766.1"/>
    </source>
</evidence>
<comment type="caution">
    <text evidence="3">The sequence shown here is derived from an EMBL/GenBank/DDBJ whole genome shotgun (WGS) entry which is preliminary data.</text>
</comment>
<dbReference type="Pfam" id="PF04773">
    <property type="entry name" value="FecR"/>
    <property type="match status" value="1"/>
</dbReference>
<feature type="domain" description="FecR protein" evidence="1">
    <location>
        <begin position="123"/>
        <end position="215"/>
    </location>
</feature>
<proteinExistence type="predicted"/>
<dbReference type="Gene3D" id="2.60.120.1440">
    <property type="match status" value="1"/>
</dbReference>
<dbReference type="AlphaFoldDB" id="A0AA42LLV1"/>
<dbReference type="InterPro" id="IPR006860">
    <property type="entry name" value="FecR"/>
</dbReference>
<dbReference type="RefSeq" id="WP_279994673.1">
    <property type="nucleotide sequence ID" value="NZ_CBFGSQ010000052.1"/>
</dbReference>
<evidence type="ECO:0000313" key="4">
    <source>
        <dbReference type="Proteomes" id="UP001161094"/>
    </source>
</evidence>
<gene>
    <name evidence="3" type="ORF">N5D93_08090</name>
</gene>
<sequence length="330" mass="35404">MRDRALVGMTAPMPVLPADLQSAVDWMVLLSSGSVPTADRARFEQWKKSDPRHEAAWETVNAAVKDPFAALTDVEQRHAAGAALLTAPARRRALRNALGVALAAGGMAALVDRQIPLRTLTADLRTGTRERRTYTLPDGSELTLNARSAVDVDFSAGVRRVRLRAGAVYARVAPDAARPFIVATPDGEVQALGTVFSVAREHEACIASVVEHSVEVRAAGQRRILQAGEGLRFDSHGLGSPDPALRDAAAWHAGMLVVHDQSLGEVVDALRPYRRGIIRITPAAARLRVLGAFPLDDTSRALESLRQTLPIDVSSLGGWFVSIDLVSRAS</sequence>
<dbReference type="GO" id="GO:0016989">
    <property type="term" value="F:sigma factor antagonist activity"/>
    <property type="evidence" value="ECO:0007669"/>
    <property type="project" value="TreeGrafter"/>
</dbReference>
<dbReference type="EMBL" id="JAOCDZ010000004">
    <property type="protein sequence ID" value="MDH0735766.1"/>
    <property type="molecule type" value="Genomic_DNA"/>
</dbReference>
<accession>A0AA42LLV1</accession>
<dbReference type="Pfam" id="PF16220">
    <property type="entry name" value="DUF4880"/>
    <property type="match status" value="1"/>
</dbReference>
<reference evidence="3" key="1">
    <citation type="submission" date="2022-09" db="EMBL/GenBank/DDBJ databases">
        <title>Intensive care unit water sources are persistently colonized with multi-drug resistant bacteria and are the site of extensive horizontal gene transfer of antibiotic resistance genes.</title>
        <authorList>
            <person name="Diorio-Toth L."/>
        </authorList>
    </citation>
    <scope>NUCLEOTIDE SEQUENCE</scope>
    <source>
        <strain evidence="3">GD03843</strain>
    </source>
</reference>
<dbReference type="InterPro" id="IPR012373">
    <property type="entry name" value="Ferrdict_sens_TM"/>
</dbReference>
<protein>
    <submittedName>
        <fullName evidence="3">FecR family protein</fullName>
    </submittedName>
</protein>
<dbReference type="PANTHER" id="PTHR30273">
    <property type="entry name" value="PERIPLASMIC SIGNAL SENSOR AND SIGMA FACTOR ACTIVATOR FECR-RELATED"/>
    <property type="match status" value="1"/>
</dbReference>
<organism evidence="3 4">
    <name type="scientific">Achromobacter spanius</name>
    <dbReference type="NCBI Taxonomy" id="217203"/>
    <lineage>
        <taxon>Bacteria</taxon>
        <taxon>Pseudomonadati</taxon>
        <taxon>Pseudomonadota</taxon>
        <taxon>Betaproteobacteria</taxon>
        <taxon>Burkholderiales</taxon>
        <taxon>Alcaligenaceae</taxon>
        <taxon>Achromobacter</taxon>
    </lineage>
</organism>
<dbReference type="PANTHER" id="PTHR30273:SF2">
    <property type="entry name" value="PROTEIN FECR"/>
    <property type="match status" value="1"/>
</dbReference>
<dbReference type="Proteomes" id="UP001161094">
    <property type="component" value="Unassembled WGS sequence"/>
</dbReference>
<evidence type="ECO:0000259" key="2">
    <source>
        <dbReference type="Pfam" id="PF16220"/>
    </source>
</evidence>
<evidence type="ECO:0000259" key="1">
    <source>
        <dbReference type="Pfam" id="PF04773"/>
    </source>
</evidence>
<dbReference type="PIRSF" id="PIRSF018266">
    <property type="entry name" value="FecR"/>
    <property type="match status" value="1"/>
</dbReference>
<name>A0AA42LLV1_9BURK</name>
<dbReference type="InterPro" id="IPR032623">
    <property type="entry name" value="FecR_N"/>
</dbReference>
<feature type="domain" description="FecR N-terminal" evidence="2">
    <location>
        <begin position="21"/>
        <end position="60"/>
    </location>
</feature>